<dbReference type="EMBL" id="JACHNH010000001">
    <property type="protein sequence ID" value="MBB4761019.1"/>
    <property type="molecule type" value="Genomic_DNA"/>
</dbReference>
<dbReference type="InterPro" id="IPR006764">
    <property type="entry name" value="SAM_dep_MeTrfase_SAV2177_type"/>
</dbReference>
<sequence length="266" mass="28931">MSDQIDSSTAQPARRYNYWLGGKDNFAVDRASGDEILKSFPTARIAALENRRFLQRATRYLVAEAGIRQFLDIGTGLPTADNTHEVAQRIAPESRVVYVDNDPMVMVHARALLNSTPEGRTTYLEADLRSPEAIVADPALRETLDLGRPVALMLVAVLHFIEGYGAGAPLVRTLMDALPSGSFLVITNATKDFLGPEMAAAYDAALAAGITNVWPRDRAEFTALFDGLELVEPGVAAVSEWRAEDEPEPRPDPAHIAMFGGVARKP</sequence>
<dbReference type="Pfam" id="PF04672">
    <property type="entry name" value="Methyltransf_19"/>
    <property type="match status" value="1"/>
</dbReference>
<name>A0A7W7HUE2_9ACTN</name>
<proteinExistence type="predicted"/>
<evidence type="ECO:0000313" key="1">
    <source>
        <dbReference type="EMBL" id="MBB4761019.1"/>
    </source>
</evidence>
<evidence type="ECO:0000313" key="2">
    <source>
        <dbReference type="Proteomes" id="UP000578112"/>
    </source>
</evidence>
<protein>
    <recommendedName>
        <fullName evidence="3">S-adenosyl methyltransferase</fullName>
    </recommendedName>
</protein>
<keyword evidence="2" id="KW-1185">Reference proteome</keyword>
<reference evidence="1 2" key="1">
    <citation type="submission" date="2020-08" db="EMBL/GenBank/DDBJ databases">
        <title>Sequencing the genomes of 1000 actinobacteria strains.</title>
        <authorList>
            <person name="Klenk H.-P."/>
        </authorList>
    </citation>
    <scope>NUCLEOTIDE SEQUENCE [LARGE SCALE GENOMIC DNA]</scope>
    <source>
        <strain evidence="1 2">DSM 43149</strain>
    </source>
</reference>
<dbReference type="Gene3D" id="3.40.50.150">
    <property type="entry name" value="Vaccinia Virus protein VP39"/>
    <property type="match status" value="1"/>
</dbReference>
<dbReference type="InterPro" id="IPR029063">
    <property type="entry name" value="SAM-dependent_MTases_sf"/>
</dbReference>
<dbReference type="AlphaFoldDB" id="A0A7W7HUE2"/>
<dbReference type="PIRSF" id="PIRSF017393">
    <property type="entry name" value="MTase_SAV2177"/>
    <property type="match status" value="1"/>
</dbReference>
<dbReference type="Proteomes" id="UP000578112">
    <property type="component" value="Unassembled WGS sequence"/>
</dbReference>
<comment type="caution">
    <text evidence="1">The sequence shown here is derived from an EMBL/GenBank/DDBJ whole genome shotgun (WGS) entry which is preliminary data.</text>
</comment>
<evidence type="ECO:0008006" key="3">
    <source>
        <dbReference type="Google" id="ProtNLM"/>
    </source>
</evidence>
<gene>
    <name evidence="1" type="ORF">BJ971_001575</name>
</gene>
<organism evidence="1 2">
    <name type="scientific">Actinoplanes digitatis</name>
    <dbReference type="NCBI Taxonomy" id="1868"/>
    <lineage>
        <taxon>Bacteria</taxon>
        <taxon>Bacillati</taxon>
        <taxon>Actinomycetota</taxon>
        <taxon>Actinomycetes</taxon>
        <taxon>Micromonosporales</taxon>
        <taxon>Micromonosporaceae</taxon>
        <taxon>Actinoplanes</taxon>
    </lineage>
</organism>
<accession>A0A7W7HUE2</accession>
<dbReference type="SUPFAM" id="SSF53335">
    <property type="entry name" value="S-adenosyl-L-methionine-dependent methyltransferases"/>
    <property type="match status" value="1"/>
</dbReference>